<evidence type="ECO:0000256" key="11">
    <source>
        <dbReference type="SAM" id="SignalP"/>
    </source>
</evidence>
<dbReference type="EMBL" id="JARGDH010000004">
    <property type="protein sequence ID" value="KAL0270213.1"/>
    <property type="molecule type" value="Genomic_DNA"/>
</dbReference>
<feature type="transmembrane region" description="Helical" evidence="10">
    <location>
        <begin position="671"/>
        <end position="692"/>
    </location>
</feature>
<evidence type="ECO:0000259" key="12">
    <source>
        <dbReference type="PROSITE" id="PS51503"/>
    </source>
</evidence>
<feature type="transmembrane region" description="Helical" evidence="10">
    <location>
        <begin position="331"/>
        <end position="352"/>
    </location>
</feature>
<comment type="subcellular location">
    <subcellularLocation>
        <location evidence="2">Cell membrane</location>
        <topology evidence="2">Multi-pass membrane protein</topology>
    </subcellularLocation>
    <subcellularLocation>
        <location evidence="1">Mitochondrion</location>
    </subcellularLocation>
</comment>
<dbReference type="AlphaFoldDB" id="A0AAW2HL04"/>
<dbReference type="GO" id="GO:0050906">
    <property type="term" value="P:detection of stimulus involved in sensory perception"/>
    <property type="evidence" value="ECO:0007669"/>
    <property type="project" value="UniProtKB-ARBA"/>
</dbReference>
<dbReference type="GO" id="GO:0005886">
    <property type="term" value="C:plasma membrane"/>
    <property type="evidence" value="ECO:0007669"/>
    <property type="project" value="UniProtKB-SubCell"/>
</dbReference>
<dbReference type="SUPFAM" id="SSF53850">
    <property type="entry name" value="Periplasmic binding protein-like II"/>
    <property type="match status" value="1"/>
</dbReference>
<protein>
    <recommendedName>
        <fullName evidence="12">HIG1 domain-containing protein</fullName>
    </recommendedName>
</protein>
<evidence type="ECO:0000256" key="7">
    <source>
        <dbReference type="ARBA" id="ARBA00023136"/>
    </source>
</evidence>
<evidence type="ECO:0000256" key="2">
    <source>
        <dbReference type="ARBA" id="ARBA00004651"/>
    </source>
</evidence>
<dbReference type="PANTHER" id="PTHR42643:SF40">
    <property type="entry name" value="IONOTROPIC RECEPTOR 41A-RELATED"/>
    <property type="match status" value="1"/>
</dbReference>
<dbReference type="PROSITE" id="PS51503">
    <property type="entry name" value="HIG1"/>
    <property type="match status" value="1"/>
</dbReference>
<name>A0AAW2HL04_9NEOP</name>
<evidence type="ECO:0000313" key="13">
    <source>
        <dbReference type="EMBL" id="KAL0270213.1"/>
    </source>
</evidence>
<keyword evidence="5 10" id="KW-0812">Transmembrane</keyword>
<dbReference type="Gene3D" id="6.10.140.1320">
    <property type="match status" value="1"/>
</dbReference>
<accession>A0AAW2HL04</accession>
<evidence type="ECO:0000256" key="5">
    <source>
        <dbReference type="ARBA" id="ARBA00022692"/>
    </source>
</evidence>
<evidence type="ECO:0000256" key="1">
    <source>
        <dbReference type="ARBA" id="ARBA00004173"/>
    </source>
</evidence>
<comment type="caution">
    <text evidence="13">The sequence shown here is derived from an EMBL/GenBank/DDBJ whole genome shotgun (WGS) entry which is preliminary data.</text>
</comment>
<dbReference type="Gene3D" id="1.10.287.70">
    <property type="match status" value="1"/>
</dbReference>
<keyword evidence="4" id="KW-1003">Cell membrane</keyword>
<keyword evidence="9" id="KW-0325">Glycoprotein</keyword>
<feature type="transmembrane region" description="Helical" evidence="10">
    <location>
        <begin position="400"/>
        <end position="421"/>
    </location>
</feature>
<evidence type="ECO:0000256" key="4">
    <source>
        <dbReference type="ARBA" id="ARBA00022475"/>
    </source>
</evidence>
<evidence type="ECO:0000256" key="3">
    <source>
        <dbReference type="ARBA" id="ARBA00008685"/>
    </source>
</evidence>
<keyword evidence="6 10" id="KW-1133">Transmembrane helix</keyword>
<dbReference type="PANTHER" id="PTHR42643">
    <property type="entry name" value="IONOTROPIC RECEPTOR 20A-RELATED"/>
    <property type="match status" value="1"/>
</dbReference>
<feature type="signal peptide" evidence="11">
    <location>
        <begin position="1"/>
        <end position="21"/>
    </location>
</feature>
<dbReference type="Pfam" id="PF04588">
    <property type="entry name" value="HIG_1_N"/>
    <property type="match status" value="1"/>
</dbReference>
<dbReference type="GO" id="GO:0005739">
    <property type="term" value="C:mitochondrion"/>
    <property type="evidence" value="ECO:0007669"/>
    <property type="project" value="UniProtKB-SubCell"/>
</dbReference>
<keyword evidence="8" id="KW-0675">Receptor</keyword>
<keyword evidence="11" id="KW-0732">Signal</keyword>
<dbReference type="Pfam" id="PF00060">
    <property type="entry name" value="Lig_chan"/>
    <property type="match status" value="1"/>
</dbReference>
<keyword evidence="7 10" id="KW-0472">Membrane</keyword>
<dbReference type="InterPro" id="IPR007667">
    <property type="entry name" value="Hypoxia_induced_domain"/>
</dbReference>
<evidence type="ECO:0000256" key="6">
    <source>
        <dbReference type="ARBA" id="ARBA00022989"/>
    </source>
</evidence>
<feature type="domain" description="HIG1" evidence="12">
    <location>
        <begin position="641"/>
        <end position="732"/>
    </location>
</feature>
<evidence type="ECO:0000256" key="10">
    <source>
        <dbReference type="SAM" id="Phobius"/>
    </source>
</evidence>
<proteinExistence type="inferred from homology"/>
<evidence type="ECO:0000256" key="9">
    <source>
        <dbReference type="ARBA" id="ARBA00023180"/>
    </source>
</evidence>
<reference evidence="13" key="1">
    <citation type="journal article" date="2024" name="Gigascience">
        <title>Chromosome-level genome of the poultry shaft louse Menopon gallinae provides insight into the host-switching and adaptive evolution of parasitic lice.</title>
        <authorList>
            <person name="Xu Y."/>
            <person name="Ma L."/>
            <person name="Liu S."/>
            <person name="Liang Y."/>
            <person name="Liu Q."/>
            <person name="He Z."/>
            <person name="Tian L."/>
            <person name="Duan Y."/>
            <person name="Cai W."/>
            <person name="Li H."/>
            <person name="Song F."/>
        </authorList>
    </citation>
    <scope>NUCLEOTIDE SEQUENCE</scope>
    <source>
        <strain evidence="13">Cailab_2023a</strain>
    </source>
</reference>
<dbReference type="InterPro" id="IPR001320">
    <property type="entry name" value="Iontro_rcpt_C"/>
</dbReference>
<feature type="chain" id="PRO_5043688367" description="HIG1 domain-containing protein" evidence="11">
    <location>
        <begin position="22"/>
        <end position="732"/>
    </location>
</feature>
<dbReference type="GO" id="GO:0015276">
    <property type="term" value="F:ligand-gated monoatomic ion channel activity"/>
    <property type="evidence" value="ECO:0007669"/>
    <property type="project" value="InterPro"/>
</dbReference>
<organism evidence="13">
    <name type="scientific">Menopon gallinae</name>
    <name type="common">poultry shaft louse</name>
    <dbReference type="NCBI Taxonomy" id="328185"/>
    <lineage>
        <taxon>Eukaryota</taxon>
        <taxon>Metazoa</taxon>
        <taxon>Ecdysozoa</taxon>
        <taxon>Arthropoda</taxon>
        <taxon>Hexapoda</taxon>
        <taxon>Insecta</taxon>
        <taxon>Pterygota</taxon>
        <taxon>Neoptera</taxon>
        <taxon>Paraneoptera</taxon>
        <taxon>Psocodea</taxon>
        <taxon>Troctomorpha</taxon>
        <taxon>Phthiraptera</taxon>
        <taxon>Amblycera</taxon>
        <taxon>Menoponidae</taxon>
        <taxon>Menopon</taxon>
    </lineage>
</organism>
<dbReference type="Gene3D" id="3.40.190.10">
    <property type="entry name" value="Periplasmic binding protein-like II"/>
    <property type="match status" value="1"/>
</dbReference>
<comment type="similarity">
    <text evidence="3">Belongs to the glutamate-gated ion channel (TC 1.A.10.1) family.</text>
</comment>
<feature type="transmembrane region" description="Helical" evidence="10">
    <location>
        <begin position="595"/>
        <end position="616"/>
    </location>
</feature>
<sequence>MIIKCRLVPLILLLKACSVRADFEEELNALIGEILQNYFRYPCIVYVKDDVQEAIPVLKYKGLIVVVSLNAKECTREFLGSVYSLDCKGFVVRTQDRPRVVDRLIKGYKKSDFSRYNDKRYLFVPKDEYDNNTHFLEGKDMYYMPNLVFLSPKNGTEFDIFGHNYFDGHRYDVLGEKLEVLDVWQSGGLRTGRDLYPDRMSNLNGKVLTLATLQYSPYTLVVHDGDRIIYDGVEFRIATQFAVLKNATWEGKDHPVFLWGEVFAENETGNGILGSVYEHTADMGFSAIYQWHCDIMDCSYPYIYAGVTCLVPKPLPLSGWLTVILPFEQSVWIAIFSSYFISSVTVFVISYLFQRLMNNGTDSVLTILQKSFFGTFRVILEQSSKDTNAHTPLFSFYRLWTVYCFFIAVCWQGGISSFLTVPRFEDPIDEAHDLTDRWPNIEWGANHIDWTKSIKQTSDPTTLKIVKEFVVLEDEKLRKRVTQRNFGYFMERLPYGHYGVPEYIGEPEMKYLRIMRYNLYTANCVIILPKCSPYVEGLDRMIFWMFDTGLIQKLEVQTSLEMVNNKLQNMVRISTEKETGGGNVSLVVDHILGAIYIYVVGIAFSMIVFLAEGFYYRRNEIRLDFIGMAEEKAPAVTEDELLKELEWIQSPVNPGKTYFENFVNHVKRNPFVPIGILATCSVLAIGFRHFYLGNTQKSQKMMRWRVGLQAFTIACLTSGAAYDQYIKKTNKT</sequence>
<dbReference type="InterPro" id="IPR052192">
    <property type="entry name" value="Insect_Ionotropic_Sensory_Rcpt"/>
</dbReference>
<gene>
    <name evidence="13" type="ORF">PYX00_007690</name>
</gene>
<evidence type="ECO:0000256" key="8">
    <source>
        <dbReference type="ARBA" id="ARBA00023170"/>
    </source>
</evidence>
<feature type="transmembrane region" description="Helical" evidence="10">
    <location>
        <begin position="704"/>
        <end position="722"/>
    </location>
</feature>